<dbReference type="EMBL" id="CATOUU010000134">
    <property type="protein sequence ID" value="CAI9917601.1"/>
    <property type="molecule type" value="Genomic_DNA"/>
</dbReference>
<reference evidence="2" key="1">
    <citation type="submission" date="2023-06" db="EMBL/GenBank/DDBJ databases">
        <authorList>
            <person name="Kurt Z."/>
        </authorList>
    </citation>
    <scope>NUCLEOTIDE SEQUENCE</scope>
</reference>
<dbReference type="AlphaFoldDB" id="A0AA86NE20"/>
<protein>
    <submittedName>
        <fullName evidence="2">Transmembrane domain-containing protein</fullName>
    </submittedName>
    <submittedName>
        <fullName evidence="3">Transmembrane_domain-containing protein</fullName>
    </submittedName>
</protein>
<evidence type="ECO:0000313" key="4">
    <source>
        <dbReference type="Proteomes" id="UP001642409"/>
    </source>
</evidence>
<evidence type="ECO:0000256" key="1">
    <source>
        <dbReference type="SAM" id="Phobius"/>
    </source>
</evidence>
<proteinExistence type="predicted"/>
<dbReference type="Proteomes" id="UP001642409">
    <property type="component" value="Unassembled WGS sequence"/>
</dbReference>
<accession>A0AA86NE20</accession>
<gene>
    <name evidence="2" type="ORF">HINF_LOCUS5246</name>
    <name evidence="3" type="ORF">HINF_LOCUS55135</name>
</gene>
<keyword evidence="1" id="KW-0472">Membrane</keyword>
<keyword evidence="1" id="KW-1133">Transmembrane helix</keyword>
<comment type="caution">
    <text evidence="2">The sequence shown here is derived from an EMBL/GenBank/DDBJ whole genome shotgun (WGS) entry which is preliminary data.</text>
</comment>
<sequence>MNLNSQHIYILNTVSSSLLYIIRILQKNTHKYQYSHTTQFLCNVLLSIQILFKNKILLKLTNILALSVCVSSKATAKRILKYGLLELLIPGAVVIRFVIAFKDGFQQKIQLKPDMLLQTLCVFVSSRHPVLAAVLHNASIAKNFRAKKLIIAPDYIRPVIKFFDVPTQFERVHCDDFIQEQEARYRAFLKQMRFECGTITPGYPEMDQKDIYWKMEPIKNELYANEPEYVFEIRFSQVEGYMELQTTELLQLLSIYYKLQLDVKEFVALLKYNSLPEKSIASLELLNVIKPNLSPDEALVAILVCLTQRFQREGFDDNYNIQVQHVFSKIFNDRSPNQRAAMSCAWSVITEKRLVDQRHDKLYFQAMVSGDSKMYETVLRQLKAKEPGSLLQATCWLLTHSPSLMRDSSYEKQKRNYELALYLFNKIFRYEIVDFETFSQYVCKKAAELISIMEIKNLNGIYL</sequence>
<dbReference type="SUPFAM" id="SSF109604">
    <property type="entry name" value="HD-domain/PDEase-like"/>
    <property type="match status" value="1"/>
</dbReference>
<evidence type="ECO:0000313" key="2">
    <source>
        <dbReference type="EMBL" id="CAI9917601.1"/>
    </source>
</evidence>
<feature type="transmembrane region" description="Helical" evidence="1">
    <location>
        <begin position="6"/>
        <end position="25"/>
    </location>
</feature>
<organism evidence="2">
    <name type="scientific">Hexamita inflata</name>
    <dbReference type="NCBI Taxonomy" id="28002"/>
    <lineage>
        <taxon>Eukaryota</taxon>
        <taxon>Metamonada</taxon>
        <taxon>Diplomonadida</taxon>
        <taxon>Hexamitidae</taxon>
        <taxon>Hexamitinae</taxon>
        <taxon>Hexamita</taxon>
    </lineage>
</organism>
<keyword evidence="4" id="KW-1185">Reference proteome</keyword>
<dbReference type="EMBL" id="CAXDID020000290">
    <property type="protein sequence ID" value="CAL6071417.1"/>
    <property type="molecule type" value="Genomic_DNA"/>
</dbReference>
<name>A0AA86NE20_9EUKA</name>
<keyword evidence="1 2" id="KW-0812">Transmembrane</keyword>
<evidence type="ECO:0000313" key="3">
    <source>
        <dbReference type="EMBL" id="CAL6071417.1"/>
    </source>
</evidence>
<reference evidence="3 4" key="2">
    <citation type="submission" date="2024-07" db="EMBL/GenBank/DDBJ databases">
        <authorList>
            <person name="Akdeniz Z."/>
        </authorList>
    </citation>
    <scope>NUCLEOTIDE SEQUENCE [LARGE SCALE GENOMIC DNA]</scope>
</reference>
<feature type="transmembrane region" description="Helical" evidence="1">
    <location>
        <begin position="82"/>
        <end position="101"/>
    </location>
</feature>